<dbReference type="SUPFAM" id="SSF53474">
    <property type="entry name" value="alpha/beta-Hydrolases"/>
    <property type="match status" value="1"/>
</dbReference>
<dbReference type="Pfam" id="PF00561">
    <property type="entry name" value="Abhydrolase_1"/>
    <property type="match status" value="1"/>
</dbReference>
<dbReference type="PANTHER" id="PTHR43139:SF65">
    <property type="entry name" value="HYDROLASE FAMILY PROTEIN, PUTATIVE (AFU_ORTHOLOGUE AFUA_6G07060)-RELATED"/>
    <property type="match status" value="1"/>
</dbReference>
<keyword evidence="2" id="KW-0378">Hydrolase</keyword>
<dbReference type="InterPro" id="IPR000073">
    <property type="entry name" value="AB_hydrolase_1"/>
</dbReference>
<dbReference type="GO" id="GO:0016787">
    <property type="term" value="F:hydrolase activity"/>
    <property type="evidence" value="ECO:0007669"/>
    <property type="project" value="UniProtKB-KW"/>
</dbReference>
<dbReference type="PANTHER" id="PTHR43139">
    <property type="entry name" value="SI:DKEY-122A22.2"/>
    <property type="match status" value="1"/>
</dbReference>
<name>A0ABQ6W3W7_9EURO</name>
<dbReference type="Proteomes" id="UP000325395">
    <property type="component" value="Unassembled WGS sequence"/>
</dbReference>
<accession>A0ABQ6W3W7</accession>
<keyword evidence="3" id="KW-1185">Reference proteome</keyword>
<dbReference type="Gene3D" id="3.40.50.1820">
    <property type="entry name" value="alpha/beta hydrolase"/>
    <property type="match status" value="1"/>
</dbReference>
<feature type="domain" description="AB hydrolase-1" evidence="1">
    <location>
        <begin position="152"/>
        <end position="439"/>
    </location>
</feature>
<dbReference type="EMBL" id="ML735857">
    <property type="protein sequence ID" value="KAE8411833.1"/>
    <property type="molecule type" value="Genomic_DNA"/>
</dbReference>
<proteinExistence type="predicted"/>
<gene>
    <name evidence="2" type="ORF">BDV36DRAFT_301462</name>
</gene>
<dbReference type="PRINTS" id="PR00111">
    <property type="entry name" value="ABHYDROLASE"/>
</dbReference>
<dbReference type="InterPro" id="IPR052370">
    <property type="entry name" value="Meta-cleavage_hydrolase"/>
</dbReference>
<evidence type="ECO:0000313" key="2">
    <source>
        <dbReference type="EMBL" id="KAE8411833.1"/>
    </source>
</evidence>
<dbReference type="InterPro" id="IPR029058">
    <property type="entry name" value="AB_hydrolase_fold"/>
</dbReference>
<protein>
    <submittedName>
        <fullName evidence="2">Alpha/Beta hydrolase protein</fullName>
    </submittedName>
</protein>
<evidence type="ECO:0000259" key="1">
    <source>
        <dbReference type="Pfam" id="PF00561"/>
    </source>
</evidence>
<reference evidence="2 3" key="1">
    <citation type="submission" date="2019-04" db="EMBL/GenBank/DDBJ databases">
        <authorList>
            <consortium name="DOE Joint Genome Institute"/>
            <person name="Mondo S."/>
            <person name="Kjaerbolling I."/>
            <person name="Vesth T."/>
            <person name="Frisvad J.C."/>
            <person name="Nybo J.L."/>
            <person name="Theobald S."/>
            <person name="Kildgaard S."/>
            <person name="Isbrandt T."/>
            <person name="Kuo A."/>
            <person name="Sato A."/>
            <person name="Lyhne E.K."/>
            <person name="Kogle M.E."/>
            <person name="Wiebenga A."/>
            <person name="Kun R.S."/>
            <person name="Lubbers R.J."/>
            <person name="Makela M.R."/>
            <person name="Barry K."/>
            <person name="Chovatia M."/>
            <person name="Clum A."/>
            <person name="Daum C."/>
            <person name="Haridas S."/>
            <person name="He G."/>
            <person name="LaButti K."/>
            <person name="Lipzen A."/>
            <person name="Riley R."/>
            <person name="Salamov A."/>
            <person name="Simmons B.A."/>
            <person name="Magnuson J.K."/>
            <person name="Henrissat B."/>
            <person name="Mortensen U.H."/>
            <person name="Larsen T.O."/>
            <person name="Devries R.P."/>
            <person name="Grigoriev I.V."/>
            <person name="Machida M."/>
            <person name="Baker S.E."/>
            <person name="Andersen M.R."/>
            <person name="Cantor M.N."/>
            <person name="Hua S.X."/>
        </authorList>
    </citation>
    <scope>NUCLEOTIDE SEQUENCE [LARGE SCALE GENOMIC DNA]</scope>
    <source>
        <strain evidence="2 3">CBS 117616</strain>
    </source>
</reference>
<evidence type="ECO:0000313" key="3">
    <source>
        <dbReference type="Proteomes" id="UP000325395"/>
    </source>
</evidence>
<sequence length="457" mass="49331">MSALLFVELWLPDGARELGISWLMQPFTLFKPVSNPAYFDQGTVAESGSWNTYQTVDILRDSVANHSAQLPVLAATGASLTVGLLLRSLLTDKRPQGSVLHCPRAIVSSSASEAKNGEIPLPNDVLPGARDVPTPYGSMRVYEWGPLDGPKVLFIHGITTPCIALGGVAHALVDQGCRVMLFDLFGRGYSDCPSDLPQDDRLFATQILLALSTSSVSWTGAGSGKFSLVGYSLGGGIAASFASFFPQLLSSLVLLAPAGLIRDSQISFQSRLLYSRGLIPERVLGFLVGRRLRAGPLTTPKPKSQKINAADALTEELPSQGGANTQLLSRAYPHVTVPGAVKWQVNCHAGFVHAFMSSMQHGPILQQRQRESWERLGEFLSAQSKLSPQEQQDNGLPSNKVIIMCGEHDSVIVKDELVPDATSALQGNVEFKYFNAGHEFPSTKYDDVAHALLEVLH</sequence>
<organism evidence="2 3">
    <name type="scientific">Aspergillus pseudocaelatus</name>
    <dbReference type="NCBI Taxonomy" id="1825620"/>
    <lineage>
        <taxon>Eukaryota</taxon>
        <taxon>Fungi</taxon>
        <taxon>Dikarya</taxon>
        <taxon>Ascomycota</taxon>
        <taxon>Pezizomycotina</taxon>
        <taxon>Eurotiomycetes</taxon>
        <taxon>Eurotiomycetidae</taxon>
        <taxon>Eurotiales</taxon>
        <taxon>Aspergillaceae</taxon>
        <taxon>Aspergillus</taxon>
        <taxon>Aspergillus subgen. Circumdati</taxon>
    </lineage>
</organism>